<name>A0A0S2KB46_9GAMM</name>
<dbReference type="SUPFAM" id="SSF48452">
    <property type="entry name" value="TPR-like"/>
    <property type="match status" value="1"/>
</dbReference>
<reference evidence="2 3" key="1">
    <citation type="submission" date="2015-11" db="EMBL/GenBank/DDBJ databases">
        <authorList>
            <person name="Zhang Y."/>
            <person name="Guo Z."/>
        </authorList>
    </citation>
    <scope>NUCLEOTIDE SEQUENCE [LARGE SCALE GENOMIC DNA]</scope>
    <source>
        <strain evidence="2 3">KCTC 32221</strain>
    </source>
</reference>
<dbReference type="AlphaFoldDB" id="A0A0S2KB46"/>
<dbReference type="InterPro" id="IPR011990">
    <property type="entry name" value="TPR-like_helical_dom_sf"/>
</dbReference>
<evidence type="ECO:0000313" key="2">
    <source>
        <dbReference type="EMBL" id="ALO45537.1"/>
    </source>
</evidence>
<dbReference type="STRING" id="1249552.PS2015_865"/>
<keyword evidence="1" id="KW-0732">Signal</keyword>
<dbReference type="Gene3D" id="1.25.40.10">
    <property type="entry name" value="Tetratricopeptide repeat domain"/>
    <property type="match status" value="1"/>
</dbReference>
<evidence type="ECO:0000256" key="1">
    <source>
        <dbReference type="SAM" id="SignalP"/>
    </source>
</evidence>
<proteinExistence type="predicted"/>
<accession>A0A0S2KB46</accession>
<dbReference type="EMBL" id="CP013189">
    <property type="protein sequence ID" value="ALO45537.1"/>
    <property type="molecule type" value="Genomic_DNA"/>
</dbReference>
<dbReference type="Proteomes" id="UP000065641">
    <property type="component" value="Chromosome"/>
</dbReference>
<gene>
    <name evidence="2" type="ORF">PS2015_865</name>
</gene>
<organism evidence="2 3">
    <name type="scientific">Pseudohongiella spirulinae</name>
    <dbReference type="NCBI Taxonomy" id="1249552"/>
    <lineage>
        <taxon>Bacteria</taxon>
        <taxon>Pseudomonadati</taxon>
        <taxon>Pseudomonadota</taxon>
        <taxon>Gammaproteobacteria</taxon>
        <taxon>Pseudomonadales</taxon>
        <taxon>Pseudohongiellaceae</taxon>
        <taxon>Pseudohongiella</taxon>
    </lineage>
</organism>
<dbReference type="Pfam" id="PF14559">
    <property type="entry name" value="TPR_19"/>
    <property type="match status" value="1"/>
</dbReference>
<dbReference type="KEGG" id="pspi:PS2015_865"/>
<dbReference type="RefSeq" id="WP_058021067.1">
    <property type="nucleotide sequence ID" value="NZ_CP013189.1"/>
</dbReference>
<evidence type="ECO:0000313" key="3">
    <source>
        <dbReference type="Proteomes" id="UP000065641"/>
    </source>
</evidence>
<sequence precursor="true">MKTATRRPFTLNALKPIALAIVLNTAFPALANDDDTTVIARLAEFDSLLQQNQGQQALNLFNQLQQRFPDNVLVQVTQARIMLMQNNVQGGVNLLRTILREHPDHPEASLWLGDVEIKTGEREAGLNRITQASDANPSHPRLAEFAAELMYNASQLERSADYFYRAAQADGQTEARRAELLFNAGRVYVQLQQPENAIPRFNQSWRSQFTPQAFNAEMEQRLQMGEPEAGLREIQALRNIQRPENLENFERIVAPASQMLQRAFAGEPIVPAAIANPSDPAVLQQLQANLETLKTRLAALNSQQLQRTEEIAGLAGNQVTAFKYPLFIRDAADAGERAKAQAALILAKAGQLDSAVSTAESILLPELKYATYAQLTRHIFEHGGRERYQAWKNYLDDQRRYLPNPYPYDDSTLSDSFFGIPGLDNIDDNEIPRSFWTNDVSDVMATVLLDTEDFQTFSTFVETSSAWGAFVPNWQARVDSLMLDHAERIGSSANITGNRLTGYDFQDVVRLAQLLIAEGRTQNAANLINTVITDVAAEDYIGANQTDRLNIDQEVTGVIDVLVVAGELALASGHLDRVSHIVGAHQQAENSGLYRARYAELLTAVGRKTDAEQLRGQLTGSDLEQLELGISIGELRHLVAQNQLDAALEMAMSDSFVGEHILHSRSLYDALIQNGRFNDARRLVVKAGNLAENNTPDLAAGLWIDLMQKQLDAARDSVLAAMFLAPISLVERYDGVESEKGRIRTQYLYHLATIAGQFGDDSTLDRVRQLARDDLDQIYVTLGEAGGRLQALDMQVRTNDFLPMSAILKTNLVM</sequence>
<feature type="signal peptide" evidence="1">
    <location>
        <begin position="1"/>
        <end position="31"/>
    </location>
</feature>
<feature type="chain" id="PRO_5006601403" evidence="1">
    <location>
        <begin position="32"/>
        <end position="814"/>
    </location>
</feature>
<protein>
    <submittedName>
        <fullName evidence="2">Uncharacterized protein</fullName>
    </submittedName>
</protein>
<keyword evidence="3" id="KW-1185">Reference proteome</keyword>